<dbReference type="AlphaFoldDB" id="A0A8C5ABF5"/>
<keyword evidence="2" id="KW-0813">Transport</keyword>
<accession>A0A8C5ABF5</accession>
<keyword evidence="7" id="KW-0325">Glycoprotein</keyword>
<dbReference type="GeneTree" id="ENSGT00950000183039"/>
<dbReference type="Proteomes" id="UP000694546">
    <property type="component" value="Chromosome 8"/>
</dbReference>
<evidence type="ECO:0000256" key="1">
    <source>
        <dbReference type="ARBA" id="ARBA00004141"/>
    </source>
</evidence>
<dbReference type="Pfam" id="PF03185">
    <property type="entry name" value="CaKB"/>
    <property type="match status" value="1"/>
</dbReference>
<evidence type="ECO:0000256" key="7">
    <source>
        <dbReference type="ARBA" id="ARBA00023180"/>
    </source>
</evidence>
<evidence type="ECO:0000313" key="10">
    <source>
        <dbReference type="Ensembl" id="ENSGMOP00000029057.1"/>
    </source>
</evidence>
<organism evidence="10 11">
    <name type="scientific">Gadus morhua</name>
    <name type="common">Atlantic cod</name>
    <dbReference type="NCBI Taxonomy" id="8049"/>
    <lineage>
        <taxon>Eukaryota</taxon>
        <taxon>Metazoa</taxon>
        <taxon>Chordata</taxon>
        <taxon>Craniata</taxon>
        <taxon>Vertebrata</taxon>
        <taxon>Euteleostomi</taxon>
        <taxon>Actinopterygii</taxon>
        <taxon>Neopterygii</taxon>
        <taxon>Teleostei</taxon>
        <taxon>Neoteleostei</taxon>
        <taxon>Acanthomorphata</taxon>
        <taxon>Zeiogadaria</taxon>
        <taxon>Gadariae</taxon>
        <taxon>Gadiformes</taxon>
        <taxon>Gadoidei</taxon>
        <taxon>Gadidae</taxon>
        <taxon>Gadus</taxon>
    </lineage>
</organism>
<keyword evidence="11" id="KW-1185">Reference proteome</keyword>
<evidence type="ECO:0000313" key="11">
    <source>
        <dbReference type="Proteomes" id="UP000694546"/>
    </source>
</evidence>
<dbReference type="GO" id="GO:0015269">
    <property type="term" value="F:calcium-activated potassium channel activity"/>
    <property type="evidence" value="ECO:0007669"/>
    <property type="project" value="InterPro"/>
</dbReference>
<evidence type="ECO:0000256" key="3">
    <source>
        <dbReference type="ARBA" id="ARBA00022692"/>
    </source>
</evidence>
<evidence type="ECO:0000256" key="8">
    <source>
        <dbReference type="ARBA" id="ARBA00023303"/>
    </source>
</evidence>
<dbReference type="InterPro" id="IPR003930">
    <property type="entry name" value="K_chnl_Ca-activ_BK_bsu"/>
</dbReference>
<evidence type="ECO:0000256" key="6">
    <source>
        <dbReference type="ARBA" id="ARBA00023136"/>
    </source>
</evidence>
<comment type="subcellular location">
    <subcellularLocation>
        <location evidence="1">Membrane</location>
        <topology evidence="1">Multi-pass membrane protein</topology>
    </subcellularLocation>
</comment>
<evidence type="ECO:0000256" key="4">
    <source>
        <dbReference type="ARBA" id="ARBA00022989"/>
    </source>
</evidence>
<keyword evidence="8" id="KW-0407">Ion channel</keyword>
<evidence type="ECO:0000256" key="5">
    <source>
        <dbReference type="ARBA" id="ARBA00023065"/>
    </source>
</evidence>
<keyword evidence="6 9" id="KW-0472">Membrane</keyword>
<feature type="transmembrane region" description="Helical" evidence="9">
    <location>
        <begin position="197"/>
        <end position="218"/>
    </location>
</feature>
<dbReference type="GO" id="GO:0008076">
    <property type="term" value="C:voltage-gated potassium channel complex"/>
    <property type="evidence" value="ECO:0007669"/>
    <property type="project" value="TreeGrafter"/>
</dbReference>
<keyword evidence="4 9" id="KW-1133">Transmembrane helix</keyword>
<reference evidence="10" key="2">
    <citation type="submission" date="2025-09" db="UniProtKB">
        <authorList>
            <consortium name="Ensembl"/>
        </authorList>
    </citation>
    <scope>IDENTIFICATION</scope>
</reference>
<evidence type="ECO:0000256" key="2">
    <source>
        <dbReference type="ARBA" id="ARBA00022448"/>
    </source>
</evidence>
<keyword evidence="3 9" id="KW-0812">Transmembrane</keyword>
<feature type="transmembrane region" description="Helical" evidence="9">
    <location>
        <begin position="53"/>
        <end position="73"/>
    </location>
</feature>
<protein>
    <submittedName>
        <fullName evidence="10">Potassium calcium-activated channel subfamily M regulatory beta subunit 3</fullName>
    </submittedName>
</protein>
<sequence length="239" mass="26280">MFLSATAPRGSYNVPININLQGSRPVQEQMWKVADDGGLKAQIPVSSAGEDRAVLLGFTMMAFSVLMFFVVGITTVKPYLNSNWVERGGCVLVQVELLQDWVECRGVSIMPCLRVTVNHSASGRASLLHHHEDALILAPQCFYIPKCKMEAAALQAEALVVKDNLGEQLGQSLACLTDPAKHRGHALLHRKYSLRRALLALLWPSLMLGGGALLVVLVKLTQHQLLCLYVLKYKNILPL</sequence>
<dbReference type="GO" id="GO:0005513">
    <property type="term" value="P:detection of calcium ion"/>
    <property type="evidence" value="ECO:0007669"/>
    <property type="project" value="TreeGrafter"/>
</dbReference>
<name>A0A8C5ABF5_GADMO</name>
<evidence type="ECO:0000256" key="9">
    <source>
        <dbReference type="SAM" id="Phobius"/>
    </source>
</evidence>
<reference evidence="10" key="1">
    <citation type="submission" date="2025-08" db="UniProtKB">
        <authorList>
            <consortium name="Ensembl"/>
        </authorList>
    </citation>
    <scope>IDENTIFICATION</scope>
</reference>
<dbReference type="GO" id="GO:0015459">
    <property type="term" value="F:potassium channel regulator activity"/>
    <property type="evidence" value="ECO:0007669"/>
    <property type="project" value="TreeGrafter"/>
</dbReference>
<gene>
    <name evidence="10" type="primary">KCNMB3</name>
</gene>
<dbReference type="PANTHER" id="PTHR10258:SF4">
    <property type="entry name" value="CALCIUM-ACTIVATED POTASSIUM CHANNEL SUBUNIT BETA-3"/>
    <property type="match status" value="1"/>
</dbReference>
<proteinExistence type="predicted"/>
<dbReference type="PANTHER" id="PTHR10258">
    <property type="entry name" value="CALCIUM-ACTIVATED POTASSIUM CHANNEL SUBUNIT BETA"/>
    <property type="match status" value="1"/>
</dbReference>
<dbReference type="Ensembl" id="ENSGMOT00000051372.1">
    <property type="protein sequence ID" value="ENSGMOP00000029057.1"/>
    <property type="gene ID" value="ENSGMOG00000003049.2"/>
</dbReference>
<keyword evidence="5" id="KW-0406">Ion transport</keyword>